<evidence type="ECO:0000256" key="1">
    <source>
        <dbReference type="ARBA" id="ARBA00009195"/>
    </source>
</evidence>
<dbReference type="Pfam" id="PF02014">
    <property type="entry name" value="Reeler"/>
    <property type="match status" value="1"/>
</dbReference>
<accession>A0AAD8LLK1</accession>
<dbReference type="InterPro" id="IPR051237">
    <property type="entry name" value="Ferric-chelate_Red/DefProt"/>
</dbReference>
<dbReference type="FunFam" id="2.60.40.4060:FF:000003">
    <property type="entry name" value="Ferric chelate reductase 1"/>
    <property type="match status" value="1"/>
</dbReference>
<dbReference type="PROSITE" id="PS51019">
    <property type="entry name" value="REELIN"/>
    <property type="match status" value="1"/>
</dbReference>
<dbReference type="GO" id="GO:0016020">
    <property type="term" value="C:membrane"/>
    <property type="evidence" value="ECO:0007669"/>
    <property type="project" value="TreeGrafter"/>
</dbReference>
<reference evidence="4" key="1">
    <citation type="submission" date="2022-02" db="EMBL/GenBank/DDBJ databases">
        <title>Atlantic sturgeon de novo genome assembly.</title>
        <authorList>
            <person name="Stock M."/>
            <person name="Klopp C."/>
            <person name="Guiguen Y."/>
            <person name="Cabau C."/>
            <person name="Parinello H."/>
            <person name="Santidrian Yebra-Pimentel E."/>
            <person name="Kuhl H."/>
            <person name="Dirks R.P."/>
            <person name="Guessner J."/>
            <person name="Wuertz S."/>
            <person name="Du K."/>
            <person name="Schartl M."/>
        </authorList>
    </citation>
    <scope>NUCLEOTIDE SEQUENCE</scope>
    <source>
        <strain evidence="4">STURGEONOMICS-FGT-2020</strain>
        <tissue evidence="4">Whole blood</tissue>
    </source>
</reference>
<feature type="domain" description="Reelin" evidence="3">
    <location>
        <begin position="9"/>
        <end position="174"/>
    </location>
</feature>
<name>A0AAD8LLK1_ACIOX</name>
<dbReference type="CDD" id="cd08544">
    <property type="entry name" value="Reeler"/>
    <property type="match status" value="1"/>
</dbReference>
<dbReference type="PANTHER" id="PTHR45828">
    <property type="entry name" value="CYTOCHROME B561/FERRIC REDUCTASE TRANSMEMBRANE"/>
    <property type="match status" value="1"/>
</dbReference>
<comment type="caution">
    <text evidence="4">The sequence shown here is derived from an EMBL/GenBank/DDBJ whole genome shotgun (WGS) entry which is preliminary data.</text>
</comment>
<organism evidence="4 5">
    <name type="scientific">Acipenser oxyrinchus oxyrinchus</name>
    <dbReference type="NCBI Taxonomy" id="40147"/>
    <lineage>
        <taxon>Eukaryota</taxon>
        <taxon>Metazoa</taxon>
        <taxon>Chordata</taxon>
        <taxon>Craniata</taxon>
        <taxon>Vertebrata</taxon>
        <taxon>Euteleostomi</taxon>
        <taxon>Actinopterygii</taxon>
        <taxon>Chondrostei</taxon>
        <taxon>Acipenseriformes</taxon>
        <taxon>Acipenseridae</taxon>
        <taxon>Acipenser</taxon>
    </lineage>
</organism>
<evidence type="ECO:0000259" key="3">
    <source>
        <dbReference type="PROSITE" id="PS51019"/>
    </source>
</evidence>
<dbReference type="Gene3D" id="2.60.40.4060">
    <property type="entry name" value="Reeler domain"/>
    <property type="match status" value="1"/>
</dbReference>
<dbReference type="PANTHER" id="PTHR45828:SF36">
    <property type="entry name" value="REELIN DOMAIN-CONTAINING PROTEIN"/>
    <property type="match status" value="1"/>
</dbReference>
<comment type="similarity">
    <text evidence="1">Belongs to the FRRS1 family.</text>
</comment>
<sequence length="188" mass="20112">MEFVSQILFSVVLLCLSTTVYTYGNGAPDTACSSMKPNHGAEASATAAPYNLQVSGSTYNPGQNITVTITGTPEYKGFLLQAREAGTSKIVGTWLSPPNNTKLLECTGSNAVTHANNQLKTGLVYTWMAPKSDAPKKVVFQATVVKVKAEFWMNILSSEFQLNGATSGLKYSACVLFSLLTVSLIRSI</sequence>
<dbReference type="InterPro" id="IPR002861">
    <property type="entry name" value="Reeler_dom"/>
</dbReference>
<dbReference type="AlphaFoldDB" id="A0AAD8LLK1"/>
<gene>
    <name evidence="4" type="primary">frrs1</name>
    <name evidence="4" type="ORF">AOXY_G8751</name>
</gene>
<keyword evidence="2" id="KW-0732">Signal</keyword>
<dbReference type="EMBL" id="JAGXEW010000007">
    <property type="protein sequence ID" value="KAK1169857.1"/>
    <property type="molecule type" value="Genomic_DNA"/>
</dbReference>
<proteinExistence type="inferred from homology"/>
<keyword evidence="5" id="KW-1185">Reference proteome</keyword>
<evidence type="ECO:0000256" key="2">
    <source>
        <dbReference type="SAM" id="SignalP"/>
    </source>
</evidence>
<dbReference type="Proteomes" id="UP001230051">
    <property type="component" value="Unassembled WGS sequence"/>
</dbReference>
<feature type="chain" id="PRO_5041935056" evidence="2">
    <location>
        <begin position="23"/>
        <end position="188"/>
    </location>
</feature>
<evidence type="ECO:0000313" key="4">
    <source>
        <dbReference type="EMBL" id="KAK1169857.1"/>
    </source>
</evidence>
<feature type="signal peptide" evidence="2">
    <location>
        <begin position="1"/>
        <end position="22"/>
    </location>
</feature>
<protein>
    <submittedName>
        <fullName evidence="4">Defense protein 3</fullName>
    </submittedName>
</protein>
<dbReference type="InterPro" id="IPR042307">
    <property type="entry name" value="Reeler_sf"/>
</dbReference>
<evidence type="ECO:0000313" key="5">
    <source>
        <dbReference type="Proteomes" id="UP001230051"/>
    </source>
</evidence>